<gene>
    <name evidence="1" type="ORF">M9H77_36302</name>
</gene>
<accession>A0ACB9ZVP4</accession>
<organism evidence="1 2">
    <name type="scientific">Catharanthus roseus</name>
    <name type="common">Madagascar periwinkle</name>
    <name type="synonym">Vinca rosea</name>
    <dbReference type="NCBI Taxonomy" id="4058"/>
    <lineage>
        <taxon>Eukaryota</taxon>
        <taxon>Viridiplantae</taxon>
        <taxon>Streptophyta</taxon>
        <taxon>Embryophyta</taxon>
        <taxon>Tracheophyta</taxon>
        <taxon>Spermatophyta</taxon>
        <taxon>Magnoliopsida</taxon>
        <taxon>eudicotyledons</taxon>
        <taxon>Gunneridae</taxon>
        <taxon>Pentapetalae</taxon>
        <taxon>asterids</taxon>
        <taxon>lamiids</taxon>
        <taxon>Gentianales</taxon>
        <taxon>Apocynaceae</taxon>
        <taxon>Rauvolfioideae</taxon>
        <taxon>Vinceae</taxon>
        <taxon>Catharanthinae</taxon>
        <taxon>Catharanthus</taxon>
    </lineage>
</organism>
<sequence>MKEKQLNPDEYTFVTLMDTCFKENRPDDDAASYYKVMVRSQLRHVYRRLIEGLVKVGKVDEAKSFEMMVIKLRMNDATYKFIMNALFEVDKHDDVLSIIGGMLREDPTDFTLELEEFVAAALHRWMWKGRGQKQLLERLKQLKEPRLVQKMPELLNHCQNCLETKSPKRTHQLPPKALLTQRADGDYHLHNLGLDDFLNYQYKFPCSCTCGCRRGEGRLTGRKEVDLLAYSTIAIILGLSSYMELDLHWIYSWNSSSKDLCLRDLDYHENQTPLTHPKLRTYSCDV</sequence>
<dbReference type="EMBL" id="CM044708">
    <property type="protein sequence ID" value="KAI5650297.1"/>
    <property type="molecule type" value="Genomic_DNA"/>
</dbReference>
<name>A0ACB9ZVP4_CATRO</name>
<protein>
    <submittedName>
        <fullName evidence="1">Uncharacterized protein</fullName>
    </submittedName>
</protein>
<reference evidence="2" key="1">
    <citation type="journal article" date="2023" name="Nat. Plants">
        <title>Single-cell RNA sequencing provides a high-resolution roadmap for understanding the multicellular compartmentation of specialized metabolism.</title>
        <authorList>
            <person name="Sun S."/>
            <person name="Shen X."/>
            <person name="Li Y."/>
            <person name="Li Y."/>
            <person name="Wang S."/>
            <person name="Li R."/>
            <person name="Zhang H."/>
            <person name="Shen G."/>
            <person name="Guo B."/>
            <person name="Wei J."/>
            <person name="Xu J."/>
            <person name="St-Pierre B."/>
            <person name="Chen S."/>
            <person name="Sun C."/>
        </authorList>
    </citation>
    <scope>NUCLEOTIDE SEQUENCE [LARGE SCALE GENOMIC DNA]</scope>
</reference>
<proteinExistence type="predicted"/>
<comment type="caution">
    <text evidence="1">The sequence shown here is derived from an EMBL/GenBank/DDBJ whole genome shotgun (WGS) entry which is preliminary data.</text>
</comment>
<dbReference type="Proteomes" id="UP001060085">
    <property type="component" value="Linkage Group LG08"/>
</dbReference>
<evidence type="ECO:0000313" key="2">
    <source>
        <dbReference type="Proteomes" id="UP001060085"/>
    </source>
</evidence>
<keyword evidence="2" id="KW-1185">Reference proteome</keyword>
<evidence type="ECO:0000313" key="1">
    <source>
        <dbReference type="EMBL" id="KAI5650297.1"/>
    </source>
</evidence>